<dbReference type="Gene3D" id="3.40.470.10">
    <property type="entry name" value="Uracil-DNA glycosylase-like domain"/>
    <property type="match status" value="2"/>
</dbReference>
<protein>
    <recommendedName>
        <fullName evidence="8">Uracil-DNA glycosylase-like domain-containing protein</fullName>
    </recommendedName>
</protein>
<dbReference type="OrthoDB" id="408702at2759"/>
<dbReference type="FunFam" id="3.40.470.10:FF:000017">
    <property type="entry name" value="Single-strand-selective monofunctional uracil-DNA glycosylase 1"/>
    <property type="match status" value="1"/>
</dbReference>
<keyword evidence="3" id="KW-0227">DNA damage</keyword>
<dbReference type="PANTHER" id="PTHR13235">
    <property type="entry name" value="SINGLE-STRAND SELECTIVE MONOFUNCTIONAL URACIL DNA GLYCOSYLASE"/>
    <property type="match status" value="1"/>
</dbReference>
<keyword evidence="7" id="KW-0539">Nucleus</keyword>
<evidence type="ECO:0000256" key="1">
    <source>
        <dbReference type="ARBA" id="ARBA00004123"/>
    </source>
</evidence>
<evidence type="ECO:0000256" key="2">
    <source>
        <dbReference type="ARBA" id="ARBA00007889"/>
    </source>
</evidence>
<dbReference type="Proteomes" id="UP000037069">
    <property type="component" value="Unassembled WGS sequence"/>
</dbReference>
<evidence type="ECO:0000256" key="7">
    <source>
        <dbReference type="ARBA" id="ARBA00023242"/>
    </source>
</evidence>
<dbReference type="CDD" id="cd19374">
    <property type="entry name" value="UDG-F3_SMUG1-like"/>
    <property type="match status" value="1"/>
</dbReference>
<organism evidence="9 10">
    <name type="scientific">Lucilia cuprina</name>
    <name type="common">Green bottle fly</name>
    <name type="synonym">Australian sheep blowfly</name>
    <dbReference type="NCBI Taxonomy" id="7375"/>
    <lineage>
        <taxon>Eukaryota</taxon>
        <taxon>Metazoa</taxon>
        <taxon>Ecdysozoa</taxon>
        <taxon>Arthropoda</taxon>
        <taxon>Hexapoda</taxon>
        <taxon>Insecta</taxon>
        <taxon>Pterygota</taxon>
        <taxon>Neoptera</taxon>
        <taxon>Endopterygota</taxon>
        <taxon>Diptera</taxon>
        <taxon>Brachycera</taxon>
        <taxon>Muscomorpha</taxon>
        <taxon>Oestroidea</taxon>
        <taxon>Calliphoridae</taxon>
        <taxon>Luciliinae</taxon>
        <taxon>Lucilia</taxon>
    </lineage>
</organism>
<evidence type="ECO:0000313" key="10">
    <source>
        <dbReference type="Proteomes" id="UP000037069"/>
    </source>
</evidence>
<evidence type="ECO:0000256" key="4">
    <source>
        <dbReference type="ARBA" id="ARBA00022801"/>
    </source>
</evidence>
<dbReference type="GO" id="GO:0005634">
    <property type="term" value="C:nucleus"/>
    <property type="evidence" value="ECO:0007669"/>
    <property type="project" value="UniProtKB-SubCell"/>
</dbReference>
<gene>
    <name evidence="9" type="ORF">FF38_05011</name>
</gene>
<dbReference type="PANTHER" id="PTHR13235:SF2">
    <property type="entry name" value="SINGLE-STRAND SELECTIVE MONOFUNCTIONAL URACIL DNA GLYCOSYLASE"/>
    <property type="match status" value="1"/>
</dbReference>
<dbReference type="InterPro" id="IPR039134">
    <property type="entry name" value="SMUG1"/>
</dbReference>
<dbReference type="SUPFAM" id="SSF52141">
    <property type="entry name" value="Uracil-DNA glycosylase-like"/>
    <property type="match status" value="2"/>
</dbReference>
<dbReference type="GO" id="GO:0003677">
    <property type="term" value="F:DNA binding"/>
    <property type="evidence" value="ECO:0007669"/>
    <property type="project" value="UniProtKB-KW"/>
</dbReference>
<dbReference type="GO" id="GO:0006284">
    <property type="term" value="P:base-excision repair"/>
    <property type="evidence" value="ECO:0007669"/>
    <property type="project" value="InterPro"/>
</dbReference>
<keyword evidence="4" id="KW-0378">Hydrolase</keyword>
<dbReference type="InterPro" id="IPR036895">
    <property type="entry name" value="Uracil-DNA_glycosylase-like_sf"/>
</dbReference>
<comment type="caution">
    <text evidence="9">The sequence shown here is derived from an EMBL/GenBank/DDBJ whole genome shotgun (WGS) entry which is preliminary data.</text>
</comment>
<dbReference type="STRING" id="7375.A0A0L0CJ38"/>
<evidence type="ECO:0000259" key="8">
    <source>
        <dbReference type="Pfam" id="PF03167"/>
    </source>
</evidence>
<comment type="subcellular location">
    <subcellularLocation>
        <location evidence="1">Nucleus</location>
    </subcellularLocation>
</comment>
<keyword evidence="5" id="KW-0238">DNA-binding</keyword>
<keyword evidence="6" id="KW-0234">DNA repair</keyword>
<dbReference type="Pfam" id="PF03167">
    <property type="entry name" value="UDG"/>
    <property type="match status" value="1"/>
</dbReference>
<evidence type="ECO:0000256" key="5">
    <source>
        <dbReference type="ARBA" id="ARBA00023125"/>
    </source>
</evidence>
<feature type="domain" description="Uracil-DNA glycosylase-like" evidence="8">
    <location>
        <begin position="179"/>
        <end position="354"/>
    </location>
</feature>
<dbReference type="InterPro" id="IPR005122">
    <property type="entry name" value="Uracil-DNA_glycosylase-like"/>
</dbReference>
<proteinExistence type="inferred from homology"/>
<keyword evidence="10" id="KW-1185">Reference proteome</keyword>
<dbReference type="GO" id="GO:0000703">
    <property type="term" value="F:oxidized pyrimidine nucleobase lesion DNA N-glycosylase activity"/>
    <property type="evidence" value="ECO:0007669"/>
    <property type="project" value="TreeGrafter"/>
</dbReference>
<comment type="similarity">
    <text evidence="2">Belongs to the uracil-DNA glycosylase (UDG) superfamily. SMUG1 family.</text>
</comment>
<evidence type="ECO:0000313" key="9">
    <source>
        <dbReference type="EMBL" id="KNC32393.1"/>
    </source>
</evidence>
<accession>A0A0L0CJ38</accession>
<dbReference type="AlphaFoldDB" id="A0A0L0CJ38"/>
<evidence type="ECO:0000256" key="6">
    <source>
        <dbReference type="ARBA" id="ARBA00023204"/>
    </source>
</evidence>
<name>A0A0L0CJ38_LUCCU</name>
<dbReference type="GO" id="GO:0017065">
    <property type="term" value="F:single-strand selective uracil DNA N-glycosylase activity"/>
    <property type="evidence" value="ECO:0007669"/>
    <property type="project" value="InterPro"/>
</dbReference>
<evidence type="ECO:0000256" key="3">
    <source>
        <dbReference type="ARBA" id="ARBA00022763"/>
    </source>
</evidence>
<dbReference type="OMA" id="VANYCPL"/>
<reference evidence="9 10" key="1">
    <citation type="journal article" date="2015" name="Nat. Commun.">
        <title>Lucilia cuprina genome unlocks parasitic fly biology to underpin future interventions.</title>
        <authorList>
            <person name="Anstead C.A."/>
            <person name="Korhonen P.K."/>
            <person name="Young N.D."/>
            <person name="Hall R.S."/>
            <person name="Jex A.R."/>
            <person name="Murali S.C."/>
            <person name="Hughes D.S."/>
            <person name="Lee S.F."/>
            <person name="Perry T."/>
            <person name="Stroehlein A.J."/>
            <person name="Ansell B.R."/>
            <person name="Breugelmans B."/>
            <person name="Hofmann A."/>
            <person name="Qu J."/>
            <person name="Dugan S."/>
            <person name="Lee S.L."/>
            <person name="Chao H."/>
            <person name="Dinh H."/>
            <person name="Han Y."/>
            <person name="Doddapaneni H.V."/>
            <person name="Worley K.C."/>
            <person name="Muzny D.M."/>
            <person name="Ioannidis P."/>
            <person name="Waterhouse R.M."/>
            <person name="Zdobnov E.M."/>
            <person name="James P.J."/>
            <person name="Bagnall N.H."/>
            <person name="Kotze A.C."/>
            <person name="Gibbs R.A."/>
            <person name="Richards S."/>
            <person name="Batterham P."/>
            <person name="Gasser R.B."/>
        </authorList>
    </citation>
    <scope>NUCLEOTIDE SEQUENCE [LARGE SCALE GENOMIC DNA]</scope>
    <source>
        <strain evidence="9 10">LS</strain>
        <tissue evidence="9">Full body</tissue>
    </source>
</reference>
<sequence>MLKKKIARKATYKQVAHEETLPDPNNNNKLIKTSNFFNTPLWQKVYNLECELNENLCHYQTGNEITHIYNPVEYAAQLHCEYLRHYLKGTKILLFIGMNPGYDGMGQTGKAIAINYFGMFANTSVAPDFWGQFYNLELQLNEKLRNIITNPEITYIYNPIEYANDIHCAFLKKYLNGVKNVIFIGMNPGPNGMMQTGIPFGNITTVRDIMGLTGTVNQPPAVHPKRPVKGLASTREEPSGKRLWTLFKELSNGSLDTFFKQCFVHNFCPLVFFNSNGNNITPSELKGPYKQQIRNECLRTTEQVLQLIQPKIIVAIGNYVYDTLKASEYCKSKHLLRLAHPSPRSLNNNNWPEKAEKFLAEEDLLKYLRNE</sequence>
<dbReference type="EMBL" id="JRES01000310">
    <property type="protein sequence ID" value="KNC32393.1"/>
    <property type="molecule type" value="Genomic_DNA"/>
</dbReference>